<dbReference type="InterPro" id="IPR036691">
    <property type="entry name" value="Endo/exonu/phosph_ase_sf"/>
</dbReference>
<accession>A0ABM7NR99</accession>
<evidence type="ECO:0008006" key="3">
    <source>
        <dbReference type="Google" id="ProtNLM"/>
    </source>
</evidence>
<evidence type="ECO:0000313" key="1">
    <source>
        <dbReference type="EMBL" id="BCS82617.1"/>
    </source>
</evidence>
<sequence length="289" mass="33036">MQTEQTEQQIESTIKFMTWNLPGGYRDNSSWNDRVDRILRLIAEIKPDIACFQKITGRDLRNKFISDLTQIGYEVIHAQRNANEICTSNLIIYNPDKFNYTKIKNIQLLSDDKYVPDDTTNANGFGANLLLVHFSCYDENITGKEFVVGNTHFPMDKLSRIDCSHKLAQWFEKNKTTKYIIGGALNSYIGNGYDEQIEIIQNFTTIVENEGMCGDMQISGSFLGSENDKFKCTAPNLDPVDHIMYNPDYMSHSNTIFDGRTMLKSEPPTLSTRDLPSDHLPKIVDITFQ</sequence>
<dbReference type="Proteomes" id="UP001321479">
    <property type="component" value="Segment"/>
</dbReference>
<dbReference type="InterPro" id="IPR050410">
    <property type="entry name" value="CCR4/nocturin_mRNA_transcr"/>
</dbReference>
<dbReference type="SUPFAM" id="SSF56219">
    <property type="entry name" value="DNase I-like"/>
    <property type="match status" value="1"/>
</dbReference>
<reference evidence="1 2" key="1">
    <citation type="submission" date="2021-02" db="EMBL/GenBank/DDBJ databases">
        <title>Cotonvirus japonicus, which uses Golgi apparatus of host cells for its virion factory, phylogenetically links tailed tupanvirus and icosahedral mimivirus.</title>
        <authorList>
            <person name="Takahashi H."/>
            <person name="Fukaya S."/>
            <person name="Song C."/>
            <person name="Murata K."/>
            <person name="Takemura M."/>
        </authorList>
    </citation>
    <scope>NUCLEOTIDE SEQUENCE [LARGE SCALE GENOMIC DNA]</scope>
</reference>
<dbReference type="PANTHER" id="PTHR12121">
    <property type="entry name" value="CARBON CATABOLITE REPRESSOR PROTEIN 4"/>
    <property type="match status" value="1"/>
</dbReference>
<dbReference type="EMBL" id="AP024483">
    <property type="protein sequence ID" value="BCS82617.1"/>
    <property type="molecule type" value="Genomic_DNA"/>
</dbReference>
<protein>
    <recommendedName>
        <fullName evidence="3">Endonuclease/exonuclease/phosphatase domain-containing protein</fullName>
    </recommendedName>
</protein>
<dbReference type="GeneID" id="80557822"/>
<dbReference type="RefSeq" id="YP_010841225.1">
    <property type="nucleotide sequence ID" value="NC_079139.1"/>
</dbReference>
<dbReference type="Gene3D" id="3.60.10.10">
    <property type="entry name" value="Endonuclease/exonuclease/phosphatase"/>
    <property type="match status" value="1"/>
</dbReference>
<evidence type="ECO:0000313" key="2">
    <source>
        <dbReference type="Proteomes" id="UP001321479"/>
    </source>
</evidence>
<organism evidence="1 2">
    <name type="scientific">Cotonvirus japonicus</name>
    <dbReference type="NCBI Taxonomy" id="2811091"/>
    <lineage>
        <taxon>Viruses</taxon>
        <taxon>Varidnaviria</taxon>
        <taxon>Bamfordvirae</taxon>
        <taxon>Nucleocytoviricota</taxon>
        <taxon>Megaviricetes</taxon>
        <taxon>Imitervirales</taxon>
        <taxon>Mimiviridae</taxon>
        <taxon>Megamimivirinae</taxon>
        <taxon>Cotonvirus</taxon>
        <taxon>Cotonvirus japonicum</taxon>
    </lineage>
</organism>
<keyword evidence="2" id="KW-1185">Reference proteome</keyword>
<proteinExistence type="predicted"/>
<name>A0ABM7NR99_9VIRU</name>
<dbReference type="PANTHER" id="PTHR12121:SF34">
    <property type="entry name" value="PROTEIN ANGEL"/>
    <property type="match status" value="1"/>
</dbReference>